<gene>
    <name evidence="1" type="ORF">AGR3A_Cc20034</name>
</gene>
<evidence type="ECO:0000313" key="1">
    <source>
        <dbReference type="EMBL" id="CUX15318.1"/>
    </source>
</evidence>
<dbReference type="EMBL" id="FBWK01000012">
    <property type="protein sequence ID" value="CUX15318.1"/>
    <property type="molecule type" value="Genomic_DNA"/>
</dbReference>
<accession>A0A1S7P345</accession>
<evidence type="ECO:0000313" key="2">
    <source>
        <dbReference type="Proteomes" id="UP000191988"/>
    </source>
</evidence>
<proteinExistence type="predicted"/>
<reference evidence="2" key="1">
    <citation type="submission" date="2016-01" db="EMBL/GenBank/DDBJ databases">
        <authorList>
            <person name="Regsiter A."/>
            <person name="william w."/>
        </authorList>
    </citation>
    <scope>NUCLEOTIDE SEQUENCE [LARGE SCALE GENOMIC DNA]</scope>
    <source>
        <strain evidence="2">CFBP 6623</strain>
    </source>
</reference>
<name>A0A1S7P345_9HYPH</name>
<protein>
    <submittedName>
        <fullName evidence="1">Uncharacterized protein</fullName>
    </submittedName>
</protein>
<keyword evidence="2" id="KW-1185">Reference proteome</keyword>
<organism evidence="1 2">
    <name type="scientific">Agrobacterium tomkonis CFBP 6623</name>
    <dbReference type="NCBI Taxonomy" id="1183432"/>
    <lineage>
        <taxon>Bacteria</taxon>
        <taxon>Pseudomonadati</taxon>
        <taxon>Pseudomonadota</taxon>
        <taxon>Alphaproteobacteria</taxon>
        <taxon>Hyphomicrobiales</taxon>
        <taxon>Rhizobiaceae</taxon>
        <taxon>Rhizobium/Agrobacterium group</taxon>
        <taxon>Agrobacterium</taxon>
        <taxon>Agrobacterium tumefaciens complex</taxon>
    </lineage>
</organism>
<dbReference type="AlphaFoldDB" id="A0A1S7P345"/>
<dbReference type="STRING" id="1183432.AGR3A_Cc20034"/>
<dbReference type="Proteomes" id="UP000191988">
    <property type="component" value="Unassembled WGS sequence"/>
</dbReference>
<sequence length="61" mass="7001">MTSMALICTCQFQVVAREKTGIIAFFRNIPDLMDRFYRIGIHGSLGRICYSGLQLTDDQER</sequence>